<evidence type="ECO:0000256" key="1">
    <source>
        <dbReference type="ARBA" id="ARBA00004651"/>
    </source>
</evidence>
<protein>
    <submittedName>
        <fullName evidence="8">Multidrug transporter</fullName>
    </submittedName>
</protein>
<dbReference type="InterPro" id="IPR036259">
    <property type="entry name" value="MFS_trans_sf"/>
</dbReference>
<feature type="transmembrane region" description="Helical" evidence="6">
    <location>
        <begin position="20"/>
        <end position="44"/>
    </location>
</feature>
<keyword evidence="3 6" id="KW-0812">Transmembrane</keyword>
<feature type="transmembrane region" description="Helical" evidence="6">
    <location>
        <begin position="141"/>
        <end position="162"/>
    </location>
</feature>
<dbReference type="PANTHER" id="PTHR23520">
    <property type="entry name" value="TRANSPORTER, PUTATIVE (AFU_ORTHOLOGUE AFUA_3G04000)-RELATED"/>
    <property type="match status" value="1"/>
</dbReference>
<dbReference type="GO" id="GO:0022857">
    <property type="term" value="F:transmembrane transporter activity"/>
    <property type="evidence" value="ECO:0007669"/>
    <property type="project" value="InterPro"/>
</dbReference>
<evidence type="ECO:0000256" key="5">
    <source>
        <dbReference type="ARBA" id="ARBA00023136"/>
    </source>
</evidence>
<feature type="transmembrane region" description="Helical" evidence="6">
    <location>
        <begin position="108"/>
        <end position="132"/>
    </location>
</feature>
<comment type="caution">
    <text evidence="8">The sequence shown here is derived from an EMBL/GenBank/DDBJ whole genome shotgun (WGS) entry which is preliminary data.</text>
</comment>
<evidence type="ECO:0000313" key="8">
    <source>
        <dbReference type="EMBL" id="OEF99397.1"/>
    </source>
</evidence>
<organism evidence="8 9">
    <name type="scientific">Vulcanibacillus modesticaldus</name>
    <dbReference type="NCBI Taxonomy" id="337097"/>
    <lineage>
        <taxon>Bacteria</taxon>
        <taxon>Bacillati</taxon>
        <taxon>Bacillota</taxon>
        <taxon>Bacilli</taxon>
        <taxon>Bacillales</taxon>
        <taxon>Bacillaceae</taxon>
        <taxon>Vulcanibacillus</taxon>
    </lineage>
</organism>
<keyword evidence="5 6" id="KW-0472">Membrane</keyword>
<feature type="transmembrane region" description="Helical" evidence="6">
    <location>
        <begin position="381"/>
        <end position="404"/>
    </location>
</feature>
<feature type="transmembrane region" description="Helical" evidence="6">
    <location>
        <begin position="182"/>
        <end position="201"/>
    </location>
</feature>
<dbReference type="PANTHER" id="PTHR23520:SF5">
    <property type="entry name" value="TRANSPORTER, PUTATIVE (AFU_ORTHOLOGUE AFUA_3G04000)-RELATED"/>
    <property type="match status" value="1"/>
</dbReference>
<evidence type="ECO:0000313" key="9">
    <source>
        <dbReference type="Proteomes" id="UP000243739"/>
    </source>
</evidence>
<keyword evidence="2" id="KW-0813">Transport</keyword>
<feature type="transmembrane region" description="Helical" evidence="6">
    <location>
        <begin position="85"/>
        <end position="102"/>
    </location>
</feature>
<dbReference type="RefSeq" id="WP_069656791.1">
    <property type="nucleotide sequence ID" value="NZ_MIJF01000024.1"/>
</dbReference>
<dbReference type="Pfam" id="PF07690">
    <property type="entry name" value="MFS_1"/>
    <property type="match status" value="2"/>
</dbReference>
<dbReference type="EMBL" id="MIJF01000024">
    <property type="protein sequence ID" value="OEF99397.1"/>
    <property type="molecule type" value="Genomic_DNA"/>
</dbReference>
<evidence type="ECO:0000259" key="7">
    <source>
        <dbReference type="PROSITE" id="PS50850"/>
    </source>
</evidence>
<feature type="transmembrane region" description="Helical" evidence="6">
    <location>
        <begin position="56"/>
        <end position="76"/>
    </location>
</feature>
<feature type="transmembrane region" description="Helical" evidence="6">
    <location>
        <begin position="227"/>
        <end position="251"/>
    </location>
</feature>
<dbReference type="Gene3D" id="1.20.1250.20">
    <property type="entry name" value="MFS general substrate transporter like domains"/>
    <property type="match status" value="2"/>
</dbReference>
<dbReference type="SUPFAM" id="SSF103473">
    <property type="entry name" value="MFS general substrate transporter"/>
    <property type="match status" value="1"/>
</dbReference>
<keyword evidence="9" id="KW-1185">Reference proteome</keyword>
<keyword evidence="4 6" id="KW-1133">Transmembrane helix</keyword>
<accession>A0A1D2YUN3</accession>
<dbReference type="OrthoDB" id="9810492at2"/>
<dbReference type="STRING" id="337097.BHF71_02090"/>
<comment type="subcellular location">
    <subcellularLocation>
        <location evidence="1">Cell membrane</location>
        <topology evidence="1">Multi-pass membrane protein</topology>
    </subcellularLocation>
</comment>
<dbReference type="AlphaFoldDB" id="A0A1D2YUN3"/>
<reference evidence="8 9" key="1">
    <citation type="submission" date="2016-09" db="EMBL/GenBank/DDBJ databases">
        <title>Draft genome sequence for the type strain of Vulcanibacillus modesticaldus BR, a strictly anaerobic, moderately thermophilic, and nitrate-reducing bacterium from deep sea-hydrothermal vents of the Mid-Atlantic Ridge.</title>
        <authorList>
            <person name="Abin C.A."/>
            <person name="Hollibaugh J.T."/>
        </authorList>
    </citation>
    <scope>NUCLEOTIDE SEQUENCE [LARGE SCALE GENOMIC DNA]</scope>
    <source>
        <strain evidence="8 9">BR</strain>
    </source>
</reference>
<dbReference type="InterPro" id="IPR011701">
    <property type="entry name" value="MFS"/>
</dbReference>
<feature type="transmembrane region" description="Helical" evidence="6">
    <location>
        <begin position="263"/>
        <end position="284"/>
    </location>
</feature>
<dbReference type="Proteomes" id="UP000243739">
    <property type="component" value="Unassembled WGS sequence"/>
</dbReference>
<gene>
    <name evidence="8" type="ORF">BHF71_02090</name>
</gene>
<dbReference type="PROSITE" id="PS00216">
    <property type="entry name" value="SUGAR_TRANSPORT_1"/>
    <property type="match status" value="1"/>
</dbReference>
<dbReference type="PROSITE" id="PS50850">
    <property type="entry name" value="MFS"/>
    <property type="match status" value="1"/>
</dbReference>
<dbReference type="InterPro" id="IPR020846">
    <property type="entry name" value="MFS_dom"/>
</dbReference>
<feature type="transmembrane region" description="Helical" evidence="6">
    <location>
        <begin position="352"/>
        <end position="375"/>
    </location>
</feature>
<evidence type="ECO:0000256" key="3">
    <source>
        <dbReference type="ARBA" id="ARBA00022692"/>
    </source>
</evidence>
<sequence length="419" mass="46628">MQNFRINGWLKSFSQFNRNIRLFLLANVFFQIGIGIFMVLYNLYIRALGYPEQMNGNIISMTALAGAIILIPAGFFSDRVGRKKMMLIGAGLGVIILVIRAISESSDILLITAFLTGIFNAFVQVSLVPFLAENSNKEQRVVLFSFNSALMMVANMLGNIAGGLFTDIFQLLSFTEVTSFKMTLLIGVLFQTIALIPISHIEDKQQKVSKRISFKINFKKDKEQWRIIFQFTLATTLIGFGSGLVVPYLNLYFRDRFAASNSSIGFVVSLGQLATAVAMIIGPWMVKRWGEVRSVLILQLTSIPFLLLTGFTKYYLVATLGFLIRQALMNAGNPIIQSLMMDKIDDDKKGLANSLSAMVFSLGWAVMGPISTSIVAKGGSYWGYAIVFMITAILYTLSSVYFYLMFGRKKEDKPGLVVT</sequence>
<proteinExistence type="predicted"/>
<feature type="domain" description="Major facilitator superfamily (MFS) profile" evidence="7">
    <location>
        <begin position="19"/>
        <end position="410"/>
    </location>
</feature>
<evidence type="ECO:0000256" key="4">
    <source>
        <dbReference type="ARBA" id="ARBA00022989"/>
    </source>
</evidence>
<dbReference type="GO" id="GO:0005886">
    <property type="term" value="C:plasma membrane"/>
    <property type="evidence" value="ECO:0007669"/>
    <property type="project" value="UniProtKB-SubCell"/>
</dbReference>
<evidence type="ECO:0000256" key="6">
    <source>
        <dbReference type="SAM" id="Phobius"/>
    </source>
</evidence>
<dbReference type="InterPro" id="IPR005829">
    <property type="entry name" value="Sugar_transporter_CS"/>
</dbReference>
<name>A0A1D2YUN3_9BACI</name>
<evidence type="ECO:0000256" key="2">
    <source>
        <dbReference type="ARBA" id="ARBA00022448"/>
    </source>
</evidence>